<sequence>MTAGEVSLAFGVSLSGAEFLRDTAEAAAAALPLFIVGLVLSAWLMARQVRLPWRGSDELAELVRCHAVLADNRGRHVAWVVATRTDVGRSNTAGSISAPAAP</sequence>
<evidence type="ECO:0000313" key="2">
    <source>
        <dbReference type="EMBL" id="MFC4134954.1"/>
    </source>
</evidence>
<evidence type="ECO:0000313" key="3">
    <source>
        <dbReference type="Proteomes" id="UP001595816"/>
    </source>
</evidence>
<name>A0ABV8LYR6_9ACTN</name>
<dbReference type="RefSeq" id="WP_253762444.1">
    <property type="nucleotide sequence ID" value="NZ_JAMZDZ010000001.1"/>
</dbReference>
<feature type="transmembrane region" description="Helical" evidence="1">
    <location>
        <begin position="26"/>
        <end position="46"/>
    </location>
</feature>
<keyword evidence="1" id="KW-0472">Membrane</keyword>
<proteinExistence type="predicted"/>
<protein>
    <submittedName>
        <fullName evidence="2">Uncharacterized protein</fullName>
    </submittedName>
</protein>
<reference evidence="3" key="1">
    <citation type="journal article" date="2019" name="Int. J. Syst. Evol. Microbiol.">
        <title>The Global Catalogue of Microorganisms (GCM) 10K type strain sequencing project: providing services to taxonomists for standard genome sequencing and annotation.</title>
        <authorList>
            <consortium name="The Broad Institute Genomics Platform"/>
            <consortium name="The Broad Institute Genome Sequencing Center for Infectious Disease"/>
            <person name="Wu L."/>
            <person name="Ma J."/>
        </authorList>
    </citation>
    <scope>NUCLEOTIDE SEQUENCE [LARGE SCALE GENOMIC DNA]</scope>
    <source>
        <strain evidence="3">CGMCC 4.7289</strain>
    </source>
</reference>
<keyword evidence="1" id="KW-1133">Transmembrane helix</keyword>
<comment type="caution">
    <text evidence="2">The sequence shown here is derived from an EMBL/GenBank/DDBJ whole genome shotgun (WGS) entry which is preliminary data.</text>
</comment>
<dbReference type="Proteomes" id="UP001595816">
    <property type="component" value="Unassembled WGS sequence"/>
</dbReference>
<dbReference type="EMBL" id="JBHSAY010000019">
    <property type="protein sequence ID" value="MFC4134954.1"/>
    <property type="molecule type" value="Genomic_DNA"/>
</dbReference>
<evidence type="ECO:0000256" key="1">
    <source>
        <dbReference type="SAM" id="Phobius"/>
    </source>
</evidence>
<accession>A0ABV8LYR6</accession>
<keyword evidence="1" id="KW-0812">Transmembrane</keyword>
<keyword evidence="3" id="KW-1185">Reference proteome</keyword>
<organism evidence="2 3">
    <name type="scientific">Hamadaea flava</name>
    <dbReference type="NCBI Taxonomy" id="1742688"/>
    <lineage>
        <taxon>Bacteria</taxon>
        <taxon>Bacillati</taxon>
        <taxon>Actinomycetota</taxon>
        <taxon>Actinomycetes</taxon>
        <taxon>Micromonosporales</taxon>
        <taxon>Micromonosporaceae</taxon>
        <taxon>Hamadaea</taxon>
    </lineage>
</organism>
<gene>
    <name evidence="2" type="ORF">ACFOZ4_30455</name>
</gene>